<dbReference type="InterPro" id="IPR008271">
    <property type="entry name" value="Ser/Thr_kinase_AS"/>
</dbReference>
<dbReference type="InterPro" id="IPR045272">
    <property type="entry name" value="ANXUR1/2-like"/>
</dbReference>
<keyword evidence="12" id="KW-0418">Kinase</keyword>
<evidence type="ECO:0000313" key="21">
    <source>
        <dbReference type="EMBL" id="KAJ9546704.1"/>
    </source>
</evidence>
<dbReference type="InterPro" id="IPR000719">
    <property type="entry name" value="Prot_kinase_dom"/>
</dbReference>
<keyword evidence="14" id="KW-1133">Transmembrane helix</keyword>
<evidence type="ECO:0000256" key="10">
    <source>
        <dbReference type="ARBA" id="ARBA00022737"/>
    </source>
</evidence>
<dbReference type="GO" id="GO:0004714">
    <property type="term" value="F:transmembrane receptor protein tyrosine kinase activity"/>
    <property type="evidence" value="ECO:0007669"/>
    <property type="project" value="InterPro"/>
</dbReference>
<keyword evidence="13" id="KW-0067">ATP-binding</keyword>
<dbReference type="PROSITE" id="PS50011">
    <property type="entry name" value="PROTEIN_KINASE_DOM"/>
    <property type="match status" value="3"/>
</dbReference>
<evidence type="ECO:0000259" key="20">
    <source>
        <dbReference type="PROSITE" id="PS50011"/>
    </source>
</evidence>
<sequence length="1434" mass="163172">MMSSIQELDSLRIPFEDIHDATNNFADEKRIGRGCFGKVYKGKLQTRDGFVSIQRSDHKLGGSNGQYDPNVTFLSKYNHENIVSFVGFCVENHETIFVHEFLTHESVEKHLSSAKLRWISRIQICLAVARGLDYLHNGQEGRIGTIHGDIKSANILLDENWQAKIANLRLPETVLKQASSYPIPNERGTFGYIDPMYFQTATLTKESDIYSFGVVLFEILCGRPAVPTDVDIKGLLGPLARHHCEEGNITKIIDPILRKQMNPGSLNAFSSIAYQCLEMNRSKRPTITGIVERLENVLLLQQQSQKVSTLQQVSCYTYIHLYMSNDTQLCMKDLEKQMDHWKIPLQEIHPFTHEFHAQHRIGWEKYLEHWKIPLDKIVSATNGFDGNRIGVGGFGGVYKAKLLHFDVRKYVRENKYYQFPNVELHGYPTRESEVAIKRLDKRFGQGKLEFLQEIEVLSRINHENLVSLLGFCDESNEMILIYDYASNGSLDKCIRNIQPVNSLTWQKRLQICVDMAQGLNYLHKLDLIHRDIKSANILLGYNWKGMIGDFGLSIISRLGDSQVFETDGAGTPGYADPKYARTGMLSKQSDIYSLGVVLLEVLCGRLAILPRLGDEPEFLVHMAKRHFQQKQMIQIIDRHLRKELESSSPSQGNEKLLDSINTVMKTAYECLHSTETHQLTMEKVVKELKRALLFHSVGVETFSLEAIKNATNFFSEKHVIGKGASGKVYIGELLLSTKCKVVSVKRLDRVGSYGEGAFLEDVGKLSSYIHENIIPLRGFCEEGNEKIIILEHAINGSLDKHLHNSTLTWGLRLKISIGIAKGLHHTHTFDEAQHIIHGDIKSSNILLDEDWKAMISNLIIPKANYGTLAYLDPLHCSVGLTKKSDVYSFGVVLFEILSGMLAVEEVGKYLQANLQNIINVEDETDAGEASNNEQVVFLSQVVAQCFKENKLEALIFDGIKEQTSKKSIDVFSDIAYRCLSKDIDERPTMAQVLDALENASKIHEEWESEQRLPRDYENIIKISGNLISMTSTKTELYSLLCSGILLKREKVTRIPEKTRFPKVAKILDISNLDIRIQITTQYLTPRMLYGAYVVFKFCDRRKVSSRPLYVNLKYRVEGKALHAYFAEWKDGGSWLTIELFRFWSNKGIFDLDIVLEGFSRYYCGSGAIVVEGIEFQRIHSVSRIKRTDGTNIRGPLESKRDDLDQRDSVTNYEKIIKRIGDCVQNASDNDLYDLHSKGILIDNGEKFVSICKVNGKICHMLPAKAVLHNSSYVKFCNPPTEFRFVEVAEVQSHQDFRIKCDIETQMLSSDTTYTCFLVFTLSEKCRGLNCPVKARDLLPNRKQRTNIMSFTSPTLVNLDKIKWIPNDREDGWMEVIVWETSSDDSPDEKYVPMDLKLICFEGTMSGLIVRGIEFRPTEIGISDHIEPRLILGNF</sequence>
<dbReference type="Gene3D" id="3.30.200.20">
    <property type="entry name" value="Phosphorylase Kinase, domain 1"/>
    <property type="match status" value="3"/>
</dbReference>
<evidence type="ECO:0000256" key="19">
    <source>
        <dbReference type="ARBA" id="ARBA00048679"/>
    </source>
</evidence>
<evidence type="ECO:0000256" key="3">
    <source>
        <dbReference type="ARBA" id="ARBA00022475"/>
    </source>
</evidence>
<dbReference type="GO" id="GO:0005886">
    <property type="term" value="C:plasma membrane"/>
    <property type="evidence" value="ECO:0007669"/>
    <property type="project" value="UniProtKB-SubCell"/>
</dbReference>
<dbReference type="Proteomes" id="UP001172457">
    <property type="component" value="Chromosome 5"/>
</dbReference>
<evidence type="ECO:0000256" key="7">
    <source>
        <dbReference type="ARBA" id="ARBA00022679"/>
    </source>
</evidence>
<proteinExistence type="predicted"/>
<dbReference type="GO" id="GO:0009506">
    <property type="term" value="C:plasmodesma"/>
    <property type="evidence" value="ECO:0007669"/>
    <property type="project" value="TreeGrafter"/>
</dbReference>
<keyword evidence="4" id="KW-0723">Serine/threonine-protein kinase</keyword>
<dbReference type="InterPro" id="IPR025886">
    <property type="entry name" value="PP2-like"/>
</dbReference>
<dbReference type="FunFam" id="1.10.510.10:FF:000358">
    <property type="entry name" value="Putative leucine-rich repeat receptor-like serine/threonine-protein kinase"/>
    <property type="match status" value="1"/>
</dbReference>
<comment type="subcellular location">
    <subcellularLocation>
        <location evidence="1">Cell membrane</location>
        <topology evidence="1">Single-pass membrane protein</topology>
    </subcellularLocation>
</comment>
<dbReference type="Pfam" id="PF07714">
    <property type="entry name" value="PK_Tyr_Ser-Thr"/>
    <property type="match status" value="3"/>
</dbReference>
<evidence type="ECO:0000256" key="16">
    <source>
        <dbReference type="ARBA" id="ARBA00023170"/>
    </source>
</evidence>
<dbReference type="PROSITE" id="PS00108">
    <property type="entry name" value="PROTEIN_KINASE_ST"/>
    <property type="match status" value="2"/>
</dbReference>
<keyword evidence="17" id="KW-0325">Glycoprotein</keyword>
<feature type="domain" description="Protein kinase" evidence="20">
    <location>
        <begin position="714"/>
        <end position="1006"/>
    </location>
</feature>
<dbReference type="EMBL" id="JARYMX010000005">
    <property type="protein sequence ID" value="KAJ9546704.1"/>
    <property type="molecule type" value="Genomic_DNA"/>
</dbReference>
<protein>
    <recommendedName>
        <fullName evidence="2">non-specific serine/threonine protein kinase</fullName>
        <ecNumber evidence="2">2.7.11.1</ecNumber>
    </recommendedName>
</protein>
<keyword evidence="15" id="KW-0472">Membrane</keyword>
<evidence type="ECO:0000256" key="1">
    <source>
        <dbReference type="ARBA" id="ARBA00004162"/>
    </source>
</evidence>
<evidence type="ECO:0000313" key="22">
    <source>
        <dbReference type="Proteomes" id="UP001172457"/>
    </source>
</evidence>
<evidence type="ECO:0000256" key="12">
    <source>
        <dbReference type="ARBA" id="ARBA00022777"/>
    </source>
</evidence>
<evidence type="ECO:0000256" key="11">
    <source>
        <dbReference type="ARBA" id="ARBA00022741"/>
    </source>
</evidence>
<comment type="caution">
    <text evidence="21">The sequence shown here is derived from an EMBL/GenBank/DDBJ whole genome shotgun (WGS) entry which is preliminary data.</text>
</comment>
<evidence type="ECO:0000256" key="2">
    <source>
        <dbReference type="ARBA" id="ARBA00012513"/>
    </source>
</evidence>
<evidence type="ECO:0000256" key="6">
    <source>
        <dbReference type="ARBA" id="ARBA00022614"/>
    </source>
</evidence>
<evidence type="ECO:0000256" key="5">
    <source>
        <dbReference type="ARBA" id="ARBA00022553"/>
    </source>
</evidence>
<dbReference type="Pfam" id="PF14299">
    <property type="entry name" value="PP2"/>
    <property type="match status" value="2"/>
</dbReference>
<evidence type="ECO:0000256" key="4">
    <source>
        <dbReference type="ARBA" id="ARBA00022527"/>
    </source>
</evidence>
<keyword evidence="8" id="KW-0812">Transmembrane</keyword>
<keyword evidence="5" id="KW-0597">Phosphoprotein</keyword>
<dbReference type="GO" id="GO:0005524">
    <property type="term" value="F:ATP binding"/>
    <property type="evidence" value="ECO:0007669"/>
    <property type="project" value="UniProtKB-KW"/>
</dbReference>
<keyword evidence="6" id="KW-0433">Leucine-rich repeat</keyword>
<dbReference type="SUPFAM" id="SSF56112">
    <property type="entry name" value="Protein kinase-like (PK-like)"/>
    <property type="match status" value="3"/>
</dbReference>
<keyword evidence="7" id="KW-0808">Transferase</keyword>
<keyword evidence="10" id="KW-0677">Repeat</keyword>
<keyword evidence="11" id="KW-0547">Nucleotide-binding</keyword>
<keyword evidence="22" id="KW-1185">Reference proteome</keyword>
<name>A0AA38SPY7_9ASTR</name>
<evidence type="ECO:0000256" key="14">
    <source>
        <dbReference type="ARBA" id="ARBA00022989"/>
    </source>
</evidence>
<dbReference type="Gene3D" id="1.10.510.10">
    <property type="entry name" value="Transferase(Phosphotransferase) domain 1"/>
    <property type="match status" value="3"/>
</dbReference>
<comment type="catalytic activity">
    <reaction evidence="19">
        <text>L-seryl-[protein] + ATP = O-phospho-L-seryl-[protein] + ADP + H(+)</text>
        <dbReference type="Rhea" id="RHEA:17989"/>
        <dbReference type="Rhea" id="RHEA-COMP:9863"/>
        <dbReference type="Rhea" id="RHEA-COMP:11604"/>
        <dbReference type="ChEBI" id="CHEBI:15378"/>
        <dbReference type="ChEBI" id="CHEBI:29999"/>
        <dbReference type="ChEBI" id="CHEBI:30616"/>
        <dbReference type="ChEBI" id="CHEBI:83421"/>
        <dbReference type="ChEBI" id="CHEBI:456216"/>
        <dbReference type="EC" id="2.7.11.1"/>
    </reaction>
</comment>
<evidence type="ECO:0000256" key="18">
    <source>
        <dbReference type="ARBA" id="ARBA00047899"/>
    </source>
</evidence>
<evidence type="ECO:0000256" key="13">
    <source>
        <dbReference type="ARBA" id="ARBA00022840"/>
    </source>
</evidence>
<comment type="catalytic activity">
    <reaction evidence="18">
        <text>L-threonyl-[protein] + ATP = O-phospho-L-threonyl-[protein] + ADP + H(+)</text>
        <dbReference type="Rhea" id="RHEA:46608"/>
        <dbReference type="Rhea" id="RHEA-COMP:11060"/>
        <dbReference type="Rhea" id="RHEA-COMP:11605"/>
        <dbReference type="ChEBI" id="CHEBI:15378"/>
        <dbReference type="ChEBI" id="CHEBI:30013"/>
        <dbReference type="ChEBI" id="CHEBI:30616"/>
        <dbReference type="ChEBI" id="CHEBI:61977"/>
        <dbReference type="ChEBI" id="CHEBI:456216"/>
        <dbReference type="EC" id="2.7.11.1"/>
    </reaction>
</comment>
<evidence type="ECO:0000256" key="9">
    <source>
        <dbReference type="ARBA" id="ARBA00022729"/>
    </source>
</evidence>
<gene>
    <name evidence="21" type="ORF">OSB04_019247</name>
</gene>
<keyword evidence="3" id="KW-1003">Cell membrane</keyword>
<keyword evidence="9" id="KW-0732">Signal</keyword>
<dbReference type="SMART" id="SM00220">
    <property type="entry name" value="S_TKc"/>
    <property type="match status" value="3"/>
</dbReference>
<dbReference type="PANTHER" id="PTHR27003">
    <property type="entry name" value="OS07G0166700 PROTEIN"/>
    <property type="match status" value="1"/>
</dbReference>
<evidence type="ECO:0000256" key="8">
    <source>
        <dbReference type="ARBA" id="ARBA00022692"/>
    </source>
</evidence>
<accession>A0AA38SPY7</accession>
<organism evidence="21 22">
    <name type="scientific">Centaurea solstitialis</name>
    <name type="common">yellow star-thistle</name>
    <dbReference type="NCBI Taxonomy" id="347529"/>
    <lineage>
        <taxon>Eukaryota</taxon>
        <taxon>Viridiplantae</taxon>
        <taxon>Streptophyta</taxon>
        <taxon>Embryophyta</taxon>
        <taxon>Tracheophyta</taxon>
        <taxon>Spermatophyta</taxon>
        <taxon>Magnoliopsida</taxon>
        <taxon>eudicotyledons</taxon>
        <taxon>Gunneridae</taxon>
        <taxon>Pentapetalae</taxon>
        <taxon>asterids</taxon>
        <taxon>campanulids</taxon>
        <taxon>Asterales</taxon>
        <taxon>Asteraceae</taxon>
        <taxon>Carduoideae</taxon>
        <taxon>Cardueae</taxon>
        <taxon>Centaureinae</taxon>
        <taxon>Centaurea</taxon>
    </lineage>
</organism>
<evidence type="ECO:0000256" key="15">
    <source>
        <dbReference type="ARBA" id="ARBA00023136"/>
    </source>
</evidence>
<dbReference type="InterPro" id="IPR011009">
    <property type="entry name" value="Kinase-like_dom_sf"/>
</dbReference>
<evidence type="ECO:0000256" key="17">
    <source>
        <dbReference type="ARBA" id="ARBA00023180"/>
    </source>
</evidence>
<dbReference type="EC" id="2.7.11.1" evidence="2"/>
<reference evidence="21" key="1">
    <citation type="submission" date="2023-03" db="EMBL/GenBank/DDBJ databases">
        <title>Chromosome-scale reference genome and RAD-based genetic map of yellow starthistle (Centaurea solstitialis) reveal putative structural variation and QTLs associated with invader traits.</title>
        <authorList>
            <person name="Reatini B."/>
            <person name="Cang F.A."/>
            <person name="Jiang Q."/>
            <person name="Mckibben M.T.W."/>
            <person name="Barker M.S."/>
            <person name="Rieseberg L.H."/>
            <person name="Dlugosch K.M."/>
        </authorList>
    </citation>
    <scope>NUCLEOTIDE SEQUENCE</scope>
    <source>
        <strain evidence="21">CAN-66</strain>
        <tissue evidence="21">Leaf</tissue>
    </source>
</reference>
<feature type="domain" description="Protein kinase" evidence="20">
    <location>
        <begin position="383"/>
        <end position="693"/>
    </location>
</feature>
<dbReference type="InterPro" id="IPR001245">
    <property type="entry name" value="Ser-Thr/Tyr_kinase_cat_dom"/>
</dbReference>
<feature type="domain" description="Protein kinase" evidence="20">
    <location>
        <begin position="25"/>
        <end position="299"/>
    </location>
</feature>
<dbReference type="GO" id="GO:0004674">
    <property type="term" value="F:protein serine/threonine kinase activity"/>
    <property type="evidence" value="ECO:0007669"/>
    <property type="project" value="UniProtKB-KW"/>
</dbReference>
<dbReference type="PANTHER" id="PTHR27003:SF467">
    <property type="entry name" value="PROTEIN KINASE DOMAIN-CONTAINING PROTEIN"/>
    <property type="match status" value="1"/>
</dbReference>
<keyword evidence="16" id="KW-0675">Receptor</keyword>